<evidence type="ECO:0000256" key="4">
    <source>
        <dbReference type="ARBA" id="ARBA00004196"/>
    </source>
</evidence>
<dbReference type="SUPFAM" id="SSF56300">
    <property type="entry name" value="Metallo-dependent phosphatases"/>
    <property type="match status" value="1"/>
</dbReference>
<dbReference type="PANTHER" id="PTHR11575">
    <property type="entry name" value="5'-NUCLEOTIDASE-RELATED"/>
    <property type="match status" value="1"/>
</dbReference>
<feature type="domain" description="5'-Nucleotidase C-terminal" evidence="13">
    <location>
        <begin position="325"/>
        <end position="481"/>
    </location>
</feature>
<dbReference type="EMBL" id="JACHGK010000028">
    <property type="protein sequence ID" value="MBB6447777.1"/>
    <property type="molecule type" value="Genomic_DNA"/>
</dbReference>
<evidence type="ECO:0000256" key="8">
    <source>
        <dbReference type="ARBA" id="ARBA00022741"/>
    </source>
</evidence>
<evidence type="ECO:0000256" key="3">
    <source>
        <dbReference type="ARBA" id="ARBA00001968"/>
    </source>
</evidence>
<evidence type="ECO:0000256" key="2">
    <source>
        <dbReference type="ARBA" id="ARBA00001730"/>
    </source>
</evidence>
<dbReference type="InterPro" id="IPR036907">
    <property type="entry name" value="5'-Nucleotdase_C_sf"/>
</dbReference>
<dbReference type="Gene3D" id="3.90.780.10">
    <property type="entry name" value="5'-Nucleotidase, C-terminal domain"/>
    <property type="match status" value="1"/>
</dbReference>
<comment type="subcellular location">
    <subcellularLocation>
        <location evidence="4">Cell envelope</location>
    </subcellularLocation>
</comment>
<dbReference type="GO" id="GO:0000166">
    <property type="term" value="F:nucleotide binding"/>
    <property type="evidence" value="ECO:0007669"/>
    <property type="project" value="UniProtKB-KW"/>
</dbReference>
<dbReference type="RefSeq" id="WP_184530050.1">
    <property type="nucleotide sequence ID" value="NZ_JACHGK010000028.1"/>
</dbReference>
<dbReference type="PRINTS" id="PR01607">
    <property type="entry name" value="APYRASEFAMLY"/>
</dbReference>
<sequence length="519" mass="59404">MQNIEIRLLITSDIHGYVFPTSFRDQKEENLGLAKLATIIKEKRKEGHVILIDNGDFIQGSPLTFYHHKFRDKMKNPMVTAANYLKYDAVTLGNHEFNFGLSVLKDIMVQSEFPWLSANIINDDGGYLGTPYVVKVIAGLRIVLLGLTTHYVPHWEESVHIEGLQFEDALHSAQKWVNYIRRHEEIDLLIVCYHGGFERDLQTGELVEKESGENQGYAMCRELEGIDVLVTGHQHREIAEKVLGKTVIQPGTKGSCLGEIVITVTKDEERIVSISHEPSLIYVDDQVQADEEVCTQLRPLYDETEEWLNRPIGVVEGDMYIHDPFQARLKEHPYVEFINSVQLHVSGAEISCTALFHNKPGGFLNHVTMRQIVANYIYPNTLKVIELSGMDIKEALEQSATYFALKDGEISINPKFEYPKQQYYNYDMWEGIEYELKISNPIGERVTKLLVNGKPIVPERKFTVVMNSYRASGAGNFPMFQNKSVLKEIQTDMTELIAQQLMDRKIIRAECNHNWRVIV</sequence>
<evidence type="ECO:0000313" key="15">
    <source>
        <dbReference type="Proteomes" id="UP000531594"/>
    </source>
</evidence>
<dbReference type="InterPro" id="IPR004843">
    <property type="entry name" value="Calcineurin-like_PHP"/>
</dbReference>
<evidence type="ECO:0000256" key="5">
    <source>
        <dbReference type="ARBA" id="ARBA00006654"/>
    </source>
</evidence>
<dbReference type="InterPro" id="IPR008334">
    <property type="entry name" value="5'-Nucleotdase_C"/>
</dbReference>
<dbReference type="SUPFAM" id="SSF55816">
    <property type="entry name" value="5'-nucleotidase (syn. UDP-sugar hydrolase), C-terminal domain"/>
    <property type="match status" value="1"/>
</dbReference>
<organism evidence="14 15">
    <name type="scientific">Bacillus benzoevorans</name>
    <dbReference type="NCBI Taxonomy" id="1456"/>
    <lineage>
        <taxon>Bacteria</taxon>
        <taxon>Bacillati</taxon>
        <taxon>Bacillota</taxon>
        <taxon>Bacilli</taxon>
        <taxon>Bacillales</taxon>
        <taxon>Bacillaceae</taxon>
        <taxon>Bacillus</taxon>
    </lineage>
</organism>
<dbReference type="InterPro" id="IPR029052">
    <property type="entry name" value="Metallo-depent_PP-like"/>
</dbReference>
<evidence type="ECO:0000313" key="14">
    <source>
        <dbReference type="EMBL" id="MBB6447777.1"/>
    </source>
</evidence>
<evidence type="ECO:0000256" key="10">
    <source>
        <dbReference type="ARBA" id="ARBA00023268"/>
    </source>
</evidence>
<dbReference type="InterPro" id="IPR006179">
    <property type="entry name" value="5_nucleotidase/apyrase"/>
</dbReference>
<dbReference type="Proteomes" id="UP000531594">
    <property type="component" value="Unassembled WGS sequence"/>
</dbReference>
<keyword evidence="8 11" id="KW-0547">Nucleotide-binding</keyword>
<evidence type="ECO:0000256" key="7">
    <source>
        <dbReference type="ARBA" id="ARBA00022729"/>
    </source>
</evidence>
<accession>A0A7X0LYQ8</accession>
<dbReference type="Pfam" id="PF00149">
    <property type="entry name" value="Metallophos"/>
    <property type="match status" value="1"/>
</dbReference>
<dbReference type="GO" id="GO:0030288">
    <property type="term" value="C:outer membrane-bounded periplasmic space"/>
    <property type="evidence" value="ECO:0007669"/>
    <property type="project" value="TreeGrafter"/>
</dbReference>
<keyword evidence="6" id="KW-0479">Metal-binding</keyword>
<evidence type="ECO:0000256" key="11">
    <source>
        <dbReference type="RuleBase" id="RU362119"/>
    </source>
</evidence>
<protein>
    <submittedName>
        <fullName evidence="14">2',3'-cyclic-nucleotide 2'-phosphodiesterase (5'-nucleotidase family)</fullName>
    </submittedName>
</protein>
<proteinExistence type="inferred from homology"/>
<evidence type="ECO:0000256" key="9">
    <source>
        <dbReference type="ARBA" id="ARBA00022801"/>
    </source>
</evidence>
<comment type="catalytic activity">
    <reaction evidence="2">
        <text>a nucleoside 2',3'-cyclic phosphate + H2O = a nucleoside 3'-phosphate + H(+)</text>
        <dbReference type="Rhea" id="RHEA:19621"/>
        <dbReference type="ChEBI" id="CHEBI:15377"/>
        <dbReference type="ChEBI" id="CHEBI:15378"/>
        <dbReference type="ChEBI" id="CHEBI:66949"/>
        <dbReference type="ChEBI" id="CHEBI:66954"/>
        <dbReference type="EC" id="3.1.4.16"/>
    </reaction>
</comment>
<dbReference type="InterPro" id="IPR041827">
    <property type="entry name" value="CpdB_N"/>
</dbReference>
<evidence type="ECO:0000259" key="13">
    <source>
        <dbReference type="Pfam" id="PF02872"/>
    </source>
</evidence>
<keyword evidence="7" id="KW-0732">Signal</keyword>
<dbReference type="GO" id="GO:0046872">
    <property type="term" value="F:metal ion binding"/>
    <property type="evidence" value="ECO:0007669"/>
    <property type="project" value="UniProtKB-KW"/>
</dbReference>
<dbReference type="Pfam" id="PF02872">
    <property type="entry name" value="5_nucleotid_C"/>
    <property type="match status" value="1"/>
</dbReference>
<comment type="catalytic activity">
    <reaction evidence="1">
        <text>a ribonucleoside 3'-phosphate + H2O = a ribonucleoside + phosphate</text>
        <dbReference type="Rhea" id="RHEA:10144"/>
        <dbReference type="ChEBI" id="CHEBI:13197"/>
        <dbReference type="ChEBI" id="CHEBI:15377"/>
        <dbReference type="ChEBI" id="CHEBI:18254"/>
        <dbReference type="ChEBI" id="CHEBI:43474"/>
        <dbReference type="EC" id="3.1.3.6"/>
    </reaction>
</comment>
<keyword evidence="15" id="KW-1185">Reference proteome</keyword>
<keyword evidence="10" id="KW-0511">Multifunctional enzyme</keyword>
<reference evidence="14 15" key="1">
    <citation type="submission" date="2020-08" db="EMBL/GenBank/DDBJ databases">
        <title>Genomic Encyclopedia of Type Strains, Phase IV (KMG-IV): sequencing the most valuable type-strain genomes for metagenomic binning, comparative biology and taxonomic classification.</title>
        <authorList>
            <person name="Goeker M."/>
        </authorList>
    </citation>
    <scope>NUCLEOTIDE SEQUENCE [LARGE SCALE GENOMIC DNA]</scope>
    <source>
        <strain evidence="14 15">DSM 5391</strain>
    </source>
</reference>
<gene>
    <name evidence="14" type="ORF">HNR53_004486</name>
</gene>
<dbReference type="PANTHER" id="PTHR11575:SF6">
    <property type="entry name" value="2',3'-CYCLIC-NUCLEOTIDE 2'-PHOSPHODIESTERASE_3'-NUCLEOTIDASE"/>
    <property type="match status" value="1"/>
</dbReference>
<dbReference type="PROSITE" id="PS00786">
    <property type="entry name" value="5_NUCLEOTIDASE_2"/>
    <property type="match status" value="1"/>
</dbReference>
<evidence type="ECO:0000256" key="1">
    <source>
        <dbReference type="ARBA" id="ARBA00000527"/>
    </source>
</evidence>
<evidence type="ECO:0000259" key="12">
    <source>
        <dbReference type="Pfam" id="PF00149"/>
    </source>
</evidence>
<dbReference type="InterPro" id="IPR006146">
    <property type="entry name" value="5'-Nucleotdase_CS"/>
</dbReference>
<name>A0A7X0LYQ8_9BACI</name>
<dbReference type="GO" id="GO:0009166">
    <property type="term" value="P:nucleotide catabolic process"/>
    <property type="evidence" value="ECO:0007669"/>
    <property type="project" value="InterPro"/>
</dbReference>
<evidence type="ECO:0000256" key="6">
    <source>
        <dbReference type="ARBA" id="ARBA00022723"/>
    </source>
</evidence>
<dbReference type="GO" id="GO:0008663">
    <property type="term" value="F:2',3'-cyclic-nucleotide 2'-phosphodiesterase activity"/>
    <property type="evidence" value="ECO:0007669"/>
    <property type="project" value="UniProtKB-EC"/>
</dbReference>
<keyword evidence="9 11" id="KW-0378">Hydrolase</keyword>
<comment type="similarity">
    <text evidence="5 11">Belongs to the 5'-nucleotidase family.</text>
</comment>
<comment type="cofactor">
    <cofactor evidence="3">
        <name>a divalent metal cation</name>
        <dbReference type="ChEBI" id="CHEBI:60240"/>
    </cofactor>
</comment>
<dbReference type="Gene3D" id="3.60.21.10">
    <property type="match status" value="1"/>
</dbReference>
<dbReference type="CDD" id="cd07410">
    <property type="entry name" value="MPP_CpdB_N"/>
    <property type="match status" value="1"/>
</dbReference>
<comment type="caution">
    <text evidence="14">The sequence shown here is derived from an EMBL/GenBank/DDBJ whole genome shotgun (WGS) entry which is preliminary data.</text>
</comment>
<dbReference type="GO" id="GO:0008254">
    <property type="term" value="F:3'-nucleotidase activity"/>
    <property type="evidence" value="ECO:0007669"/>
    <property type="project" value="UniProtKB-EC"/>
</dbReference>
<feature type="domain" description="Calcineurin-like phosphoesterase" evidence="12">
    <location>
        <begin position="6"/>
        <end position="236"/>
    </location>
</feature>
<dbReference type="AlphaFoldDB" id="A0A7X0LYQ8"/>